<dbReference type="AlphaFoldDB" id="A0A413CV49"/>
<dbReference type="RefSeq" id="WP_118357100.1">
    <property type="nucleotide sequence ID" value="NZ_CATXNH010000054.1"/>
</dbReference>
<evidence type="ECO:0000313" key="1">
    <source>
        <dbReference type="EMBL" id="RGW75529.1"/>
    </source>
</evidence>
<name>A0A413CV49_9FIRM</name>
<gene>
    <name evidence="1" type="ORF">DWV56_04875</name>
</gene>
<sequence>MSETGTNYKTYKTIDEQIEYLKESKKIIVDDEDRHYFEERNYISLINPYKEYFSTGRNNKGKLVYKKEANFKELINLINIDDKFAKKLYEAIGYFERKLKNVLFSEICKLYIDNEEKDIHCISYVSEIQSFITKQTELPPQFCSNFNYLYVTEKGNIKKIIDNYNIKRKTDVLIHIYQIATNSSIDGSVLEDHEECSNKLIRHCYKKQQIVPLWIIPNALTMGELQTLFLMLPDEPQKKIISKIMNIDTTKVSSKNVVAFAGQIEQIRKLRNIVNHYEPVLPFLMSEIKTKKIEQSQLFTTLEILFKISPIVDIKPDEIQAKINPSNAKIIRILNVMYKSILS</sequence>
<organism evidence="1 2">
    <name type="scientific">Holdemanella biformis</name>
    <dbReference type="NCBI Taxonomy" id="1735"/>
    <lineage>
        <taxon>Bacteria</taxon>
        <taxon>Bacillati</taxon>
        <taxon>Bacillota</taxon>
        <taxon>Erysipelotrichia</taxon>
        <taxon>Erysipelotrichales</taxon>
        <taxon>Erysipelotrichaceae</taxon>
        <taxon>Holdemanella</taxon>
    </lineage>
</organism>
<accession>A0A413CV49</accession>
<dbReference type="Proteomes" id="UP000284651">
    <property type="component" value="Unassembled WGS sequence"/>
</dbReference>
<comment type="caution">
    <text evidence="1">The sequence shown here is derived from an EMBL/GenBank/DDBJ whole genome shotgun (WGS) entry which is preliminary data.</text>
</comment>
<protein>
    <submittedName>
        <fullName evidence="1">Abi family protein</fullName>
    </submittedName>
</protein>
<evidence type="ECO:0000313" key="2">
    <source>
        <dbReference type="Proteomes" id="UP000284651"/>
    </source>
</evidence>
<proteinExistence type="predicted"/>
<dbReference type="EMBL" id="QSAT01000011">
    <property type="protein sequence ID" value="RGW75529.1"/>
    <property type="molecule type" value="Genomic_DNA"/>
</dbReference>
<dbReference type="InterPro" id="IPR011664">
    <property type="entry name" value="Abi_system_AbiD/AbiF-like"/>
</dbReference>
<reference evidence="1 2" key="1">
    <citation type="submission" date="2018-08" db="EMBL/GenBank/DDBJ databases">
        <title>A genome reference for cultivated species of the human gut microbiota.</title>
        <authorList>
            <person name="Zou Y."/>
            <person name="Xue W."/>
            <person name="Luo G."/>
        </authorList>
    </citation>
    <scope>NUCLEOTIDE SEQUENCE [LARGE SCALE GENOMIC DNA]</scope>
    <source>
        <strain evidence="1 2">AF10-31</strain>
    </source>
</reference>
<dbReference type="Pfam" id="PF07751">
    <property type="entry name" value="Abi_2"/>
    <property type="match status" value="1"/>
</dbReference>